<feature type="compositionally biased region" description="Basic and acidic residues" evidence="3">
    <location>
        <begin position="1193"/>
        <end position="1209"/>
    </location>
</feature>
<dbReference type="InterPro" id="IPR055414">
    <property type="entry name" value="LRR_R13L4/SHOC2-like"/>
</dbReference>
<dbReference type="Pfam" id="PF13855">
    <property type="entry name" value="LRR_8"/>
    <property type="match status" value="1"/>
</dbReference>
<feature type="compositionally biased region" description="Polar residues" evidence="3">
    <location>
        <begin position="1143"/>
        <end position="1159"/>
    </location>
</feature>
<dbReference type="SUPFAM" id="SSF50156">
    <property type="entry name" value="PDZ domain-like"/>
    <property type="match status" value="4"/>
</dbReference>
<dbReference type="GO" id="GO:0043113">
    <property type="term" value="P:receptor clustering"/>
    <property type="evidence" value="ECO:0007669"/>
    <property type="project" value="TreeGrafter"/>
</dbReference>
<feature type="domain" description="PDZ" evidence="4">
    <location>
        <begin position="925"/>
        <end position="1020"/>
    </location>
</feature>
<feature type="compositionally biased region" description="Basic and acidic residues" evidence="3">
    <location>
        <begin position="562"/>
        <end position="572"/>
    </location>
</feature>
<feature type="compositionally biased region" description="Basic and acidic residues" evidence="3">
    <location>
        <begin position="732"/>
        <end position="741"/>
    </location>
</feature>
<feature type="region of interest" description="Disordered" evidence="3">
    <location>
        <begin position="1046"/>
        <end position="1236"/>
    </location>
</feature>
<dbReference type="InterPro" id="IPR050614">
    <property type="entry name" value="Synaptic_Scaffolding_LAP-MAGUK"/>
</dbReference>
<dbReference type="FunFam" id="3.80.10.10:FF:000036">
    <property type="entry name" value="protein scribble homolog isoform X1"/>
    <property type="match status" value="1"/>
</dbReference>
<dbReference type="PROSITE" id="PS51450">
    <property type="entry name" value="LRR"/>
    <property type="match status" value="5"/>
</dbReference>
<keyword evidence="5" id="KW-1185">Reference proteome</keyword>
<dbReference type="SMART" id="SM00364">
    <property type="entry name" value="LRR_BAC"/>
    <property type="match status" value="11"/>
</dbReference>
<name>A0A8B8BV19_CRAVI</name>
<dbReference type="FunFam" id="3.80.10.10:FF:000779">
    <property type="entry name" value="Probable inactive serine/threonine-protein kinase DDB_G0278909"/>
    <property type="match status" value="1"/>
</dbReference>
<proteinExistence type="predicted"/>
<gene>
    <name evidence="6" type="primary">LOC111113238</name>
</gene>
<feature type="compositionally biased region" description="Basic and acidic residues" evidence="3">
    <location>
        <begin position="1474"/>
        <end position="1507"/>
    </location>
</feature>
<feature type="compositionally biased region" description="Polar residues" evidence="3">
    <location>
        <begin position="1123"/>
        <end position="1133"/>
    </location>
</feature>
<feature type="region of interest" description="Disordered" evidence="3">
    <location>
        <begin position="1474"/>
        <end position="1510"/>
    </location>
</feature>
<feature type="compositionally biased region" description="Basic and acidic residues" evidence="3">
    <location>
        <begin position="679"/>
        <end position="725"/>
    </location>
</feature>
<dbReference type="GO" id="GO:0016323">
    <property type="term" value="C:basolateral plasma membrane"/>
    <property type="evidence" value="ECO:0007669"/>
    <property type="project" value="TreeGrafter"/>
</dbReference>
<feature type="compositionally biased region" description="Polar residues" evidence="3">
    <location>
        <begin position="1210"/>
        <end position="1223"/>
    </location>
</feature>
<organism evidence="5 6">
    <name type="scientific">Crassostrea virginica</name>
    <name type="common">Eastern oyster</name>
    <dbReference type="NCBI Taxonomy" id="6565"/>
    <lineage>
        <taxon>Eukaryota</taxon>
        <taxon>Metazoa</taxon>
        <taxon>Spiralia</taxon>
        <taxon>Lophotrochozoa</taxon>
        <taxon>Mollusca</taxon>
        <taxon>Bivalvia</taxon>
        <taxon>Autobranchia</taxon>
        <taxon>Pteriomorphia</taxon>
        <taxon>Ostreida</taxon>
        <taxon>Ostreoidea</taxon>
        <taxon>Ostreidae</taxon>
        <taxon>Crassostrea</taxon>
    </lineage>
</organism>
<feature type="compositionally biased region" description="Low complexity" evidence="3">
    <location>
        <begin position="1073"/>
        <end position="1122"/>
    </location>
</feature>
<dbReference type="Pfam" id="PF00595">
    <property type="entry name" value="PDZ"/>
    <property type="match status" value="4"/>
</dbReference>
<dbReference type="InterPro" id="IPR001478">
    <property type="entry name" value="PDZ"/>
</dbReference>
<dbReference type="OrthoDB" id="2187496at2759"/>
<evidence type="ECO:0000313" key="6">
    <source>
        <dbReference type="RefSeq" id="XP_022307207.1"/>
    </source>
</evidence>
<evidence type="ECO:0000256" key="3">
    <source>
        <dbReference type="SAM" id="MobiDB-lite"/>
    </source>
</evidence>
<evidence type="ECO:0000313" key="5">
    <source>
        <dbReference type="Proteomes" id="UP000694844"/>
    </source>
</evidence>
<reference evidence="6" key="2">
    <citation type="submission" date="2025-08" db="UniProtKB">
        <authorList>
            <consortium name="RefSeq"/>
        </authorList>
    </citation>
    <scope>IDENTIFICATION</scope>
    <source>
        <tissue evidence="6">Whole sample</tissue>
    </source>
</reference>
<dbReference type="InterPro" id="IPR001611">
    <property type="entry name" value="Leu-rich_rpt"/>
</dbReference>
<dbReference type="GO" id="GO:0014069">
    <property type="term" value="C:postsynaptic density"/>
    <property type="evidence" value="ECO:0007669"/>
    <property type="project" value="TreeGrafter"/>
</dbReference>
<dbReference type="PANTHER" id="PTHR23119:SF44">
    <property type="entry name" value="PROTEIN LAP4"/>
    <property type="match status" value="1"/>
</dbReference>
<dbReference type="SUPFAM" id="SSF52058">
    <property type="entry name" value="L domain-like"/>
    <property type="match status" value="1"/>
</dbReference>
<feature type="domain" description="PDZ" evidence="4">
    <location>
        <begin position="1242"/>
        <end position="1331"/>
    </location>
</feature>
<dbReference type="InterPro" id="IPR036034">
    <property type="entry name" value="PDZ_sf"/>
</dbReference>
<dbReference type="GO" id="GO:0019901">
    <property type="term" value="F:protein kinase binding"/>
    <property type="evidence" value="ECO:0007669"/>
    <property type="project" value="TreeGrafter"/>
</dbReference>
<keyword evidence="1" id="KW-0433">Leucine-rich repeat</keyword>
<evidence type="ECO:0000256" key="1">
    <source>
        <dbReference type="ARBA" id="ARBA00022614"/>
    </source>
</evidence>
<feature type="compositionally biased region" description="Pro residues" evidence="3">
    <location>
        <begin position="1053"/>
        <end position="1066"/>
    </location>
</feature>
<feature type="compositionally biased region" description="Polar residues" evidence="3">
    <location>
        <begin position="1435"/>
        <end position="1446"/>
    </location>
</feature>
<dbReference type="CDD" id="cd06702">
    <property type="entry name" value="PDZ3_Scribble-like"/>
    <property type="match status" value="1"/>
</dbReference>
<feature type="region of interest" description="Disordered" evidence="3">
    <location>
        <begin position="562"/>
        <end position="775"/>
    </location>
</feature>
<dbReference type="GO" id="GO:0098968">
    <property type="term" value="P:neurotransmitter receptor transport postsynaptic membrane to endosome"/>
    <property type="evidence" value="ECO:0007669"/>
    <property type="project" value="TreeGrafter"/>
</dbReference>
<keyword evidence="2" id="KW-0677">Repeat</keyword>
<dbReference type="CDD" id="cd06704">
    <property type="entry name" value="PDZ1_Scribble-like"/>
    <property type="match status" value="1"/>
</dbReference>
<dbReference type="CDD" id="cd06701">
    <property type="entry name" value="PDZ4_Scribble-like"/>
    <property type="match status" value="1"/>
</dbReference>
<dbReference type="SMART" id="SM00228">
    <property type="entry name" value="PDZ"/>
    <property type="match status" value="4"/>
</dbReference>
<dbReference type="SMART" id="SM00365">
    <property type="entry name" value="LRR_SD22"/>
    <property type="match status" value="6"/>
</dbReference>
<protein>
    <submittedName>
        <fullName evidence="6">Protein scribble homolog isoform X20</fullName>
    </submittedName>
</protein>
<dbReference type="RefSeq" id="XP_022307207.1">
    <property type="nucleotide sequence ID" value="XM_022451499.1"/>
</dbReference>
<dbReference type="PANTHER" id="PTHR23119">
    <property type="entry name" value="DISCS LARGE"/>
    <property type="match status" value="1"/>
</dbReference>
<dbReference type="InterPro" id="IPR032675">
    <property type="entry name" value="LRR_dom_sf"/>
</dbReference>
<dbReference type="GO" id="GO:0098609">
    <property type="term" value="P:cell-cell adhesion"/>
    <property type="evidence" value="ECO:0007669"/>
    <property type="project" value="TreeGrafter"/>
</dbReference>
<evidence type="ECO:0000256" key="2">
    <source>
        <dbReference type="ARBA" id="ARBA00022737"/>
    </source>
</evidence>
<feature type="domain" description="PDZ" evidence="4">
    <location>
        <begin position="1338"/>
        <end position="1426"/>
    </location>
</feature>
<dbReference type="GO" id="GO:0045197">
    <property type="term" value="P:establishment or maintenance of epithelial cell apical/basal polarity"/>
    <property type="evidence" value="ECO:0007669"/>
    <property type="project" value="TreeGrafter"/>
</dbReference>
<dbReference type="GeneID" id="111113238"/>
<sequence>MFKCIPLFKACNRQVDYIDRRHCSLTDVPDDVLRYSRSLEELLLDANQLKDLPKGFFRLVQLRKLSLSDNEIARLPPEVANLVNLMEMDISRNDIGDIPENIKFLKNLQVLDISSNPLTKLPEGFTQLRNLTHLGLNDISLMRLPPDIGSLTSLVSLELRENMIQFLPQSMSFLVKLEILDLGSNNIKELPEIIGSLPSLQELWLDCNELQDLPPEIGNLKKLTQIDVSENQLTYIPDEICGLQNLTDLCLSQNDLEDIPEGVGSLKKLSILKLDQNKLGFLPKDIGNCESLTELILTENYLEELPSTIGKLRLLSNLNVDRNQLKEIPVEIGQCVRLNVVSLRDNRLLRLPQELGNLKELHVLDVSGNKLEYLPITITNLHLKALWLSENQAKPMLKFQTDFDERTGQHVLTCFLLPQQGFHTESMENLLKGSIATDRDSRLSYNVDRENILNGSTTTDQDSRLNYKFDRDVPDQLPAVEFEEPVKQRDSVITWNVPGESDSEGEGDGKFLRQNTPHPADLKRRHPKYQKVKAGIDGHIIPHQEKKQEVGFVPQRDPHYQEIEIPPPEKEPPTLQAPPRAEKKSVTLMDEPATIRTPELEGPPRPENQQQEVSSEEESPSETQPLFKEVSIDPTVVTYVPTSPHVNGHEESDVSDTERPTVEEIIVKSEMPDSDEEEDRRRVGFDGSADDEKHTPRLRRRDTPFYKRDKRIDRDKSEEAKEEVMRILAAKKKQEEEQPAKDEEEEDEDEDEDEEEELEVPEEEEAFEGTRVGQLELTMESQPDFEEEEITIHISRQPGQGLGISIAGGRGSTPFKGNDEGVFISRVSEDGPAGKAGVVVGDKLLSVNGESLVGADHYDAVDVLKTAGNNIVMVLGREKIAKYQEEDQEDEVEEPEKEEEISNTGFATVTFESEPGMAIYGETIQTTLKRDQTGLGFSIAGGRGSVPFKGDNQHIYEFLEAIYISRIVDGGAAQMDGKLRVGDRIISINDVDLQDARHDQAVALLTGIDKDIKLVVYREKVVSPEEAQKEPPSGHKLDSLTQPLITWNEKPPAGKPPPIPVEPPPATLAAEKSPSISPSPLIAAATPPSHTYPSPSSLASSFSSQHSPNPASSPQSSPRISSDWNTPPTTSIRPPTFVYPGFNRTSTPNVSSSSAPRTSSEIKKEAAPSAYSQMKLPSSLIVKPSSIKSDSQPSHDGKSVMDSSSRDAPSKSTNSVETGSSVVNHIGEEESGSVDSPYPIEEVTIVKAGGPLGLSIVGGSDHSSHPFGMEEPGVFVSKIVPDGAAAKTKLKIGDRILSVNNRDVTGATHQEAVMLLISPTYEINLKVRHDPPPPGLKELIVEKGPGEKLGMSIKGGVKSYAANPRDRTDEGIFISRINSDGAVARDGRLEVGQRILEVNGTSLIGATHQEAVRALRSVSDQMFVMVCEGFDPTLDLQSPDSPNAPLQPSRGRGDSVSSIDRDGDDLLIIQKEQETQEETKQWEEEEAEQRRQQTHEKIPETVEKEPTGRPVQQNSIENQVPVVTNARVVPPVTVHLTNAAPKSFNDKMQFFEKEIQEHSVDSIGDNSDETMKSLEVDALKAQAVIGLAKEMQEKSKLPTVPDTGVPDEDNSVKHNANGEQEWQGSPCPSRKLTVATRAGESRVQEKSRVLDEKCQFRTVEFVDEATGRVSLRTIQVIEKTIEHEVALAVAVNLGACALLCFTAPTSMLSYCSVFS</sequence>
<feature type="region of interest" description="Disordered" evidence="3">
    <location>
        <begin position="496"/>
        <end position="528"/>
    </location>
</feature>
<dbReference type="GO" id="GO:0005912">
    <property type="term" value="C:adherens junction"/>
    <property type="evidence" value="ECO:0007669"/>
    <property type="project" value="TreeGrafter"/>
</dbReference>
<dbReference type="Proteomes" id="UP000694844">
    <property type="component" value="Chromosome 1"/>
</dbReference>
<dbReference type="CDD" id="cd06703">
    <property type="entry name" value="PDZ2_Scribble-like"/>
    <property type="match status" value="1"/>
</dbReference>
<accession>A0A8B8BV19</accession>
<dbReference type="Gene3D" id="3.80.10.10">
    <property type="entry name" value="Ribonuclease Inhibitor"/>
    <property type="match status" value="4"/>
</dbReference>
<dbReference type="PROSITE" id="PS50106">
    <property type="entry name" value="PDZ"/>
    <property type="match status" value="4"/>
</dbReference>
<dbReference type="Pfam" id="PF23598">
    <property type="entry name" value="LRR_14"/>
    <property type="match status" value="1"/>
</dbReference>
<dbReference type="GO" id="GO:0098887">
    <property type="term" value="P:neurotransmitter receptor transport, endosome to postsynaptic membrane"/>
    <property type="evidence" value="ECO:0007669"/>
    <property type="project" value="TreeGrafter"/>
</dbReference>
<dbReference type="InterPro" id="IPR003591">
    <property type="entry name" value="Leu-rich_rpt_typical-subtyp"/>
</dbReference>
<feature type="region of interest" description="Disordered" evidence="3">
    <location>
        <begin position="1433"/>
        <end position="1460"/>
    </location>
</feature>
<dbReference type="Pfam" id="PF00560">
    <property type="entry name" value="LRR_1"/>
    <property type="match status" value="1"/>
</dbReference>
<dbReference type="Gene3D" id="2.30.42.10">
    <property type="match status" value="4"/>
</dbReference>
<reference evidence="5" key="1">
    <citation type="submission" date="2024-06" db="UniProtKB">
        <authorList>
            <consortium name="RefSeq"/>
        </authorList>
    </citation>
    <scope>NUCLEOTIDE SEQUENCE [LARGE SCALE GENOMIC DNA]</scope>
</reference>
<feature type="domain" description="PDZ" evidence="4">
    <location>
        <begin position="791"/>
        <end position="879"/>
    </location>
</feature>
<feature type="compositionally biased region" description="Basic and acidic residues" evidence="3">
    <location>
        <begin position="647"/>
        <end position="671"/>
    </location>
</feature>
<dbReference type="SMART" id="SM00369">
    <property type="entry name" value="LRR_TYP"/>
    <property type="match status" value="14"/>
</dbReference>
<dbReference type="FunFam" id="2.30.42.10:FF:000074">
    <property type="entry name" value="protein scribble homolog isoform X2"/>
    <property type="match status" value="1"/>
</dbReference>
<evidence type="ECO:0000259" key="4">
    <source>
        <dbReference type="PROSITE" id="PS50106"/>
    </source>
</evidence>
<dbReference type="FunFam" id="2.30.42.10:FF:000041">
    <property type="entry name" value="protein scribble homolog isoform X1"/>
    <property type="match status" value="1"/>
</dbReference>
<dbReference type="GO" id="GO:0045211">
    <property type="term" value="C:postsynaptic membrane"/>
    <property type="evidence" value="ECO:0007669"/>
    <property type="project" value="TreeGrafter"/>
</dbReference>
<feature type="compositionally biased region" description="Acidic residues" evidence="3">
    <location>
        <begin position="742"/>
        <end position="767"/>
    </location>
</feature>